<dbReference type="FunFam" id="3.30.470.30:FF:000001">
    <property type="entry name" value="DNA ligase"/>
    <property type="match status" value="1"/>
</dbReference>
<evidence type="ECO:0000313" key="13">
    <source>
        <dbReference type="Proteomes" id="UP001178740"/>
    </source>
</evidence>
<evidence type="ECO:0000259" key="11">
    <source>
        <dbReference type="PROSITE" id="PS50172"/>
    </source>
</evidence>
<evidence type="ECO:0000256" key="5">
    <source>
        <dbReference type="ARBA" id="ARBA00022833"/>
    </source>
</evidence>
<dbReference type="InterPro" id="IPR012340">
    <property type="entry name" value="NA-bd_OB-fold"/>
</dbReference>
<dbReference type="Pfam" id="PF03119">
    <property type="entry name" value="DNA_ligase_ZBD"/>
    <property type="match status" value="1"/>
</dbReference>
<feature type="domain" description="BRCT" evidence="11">
    <location>
        <begin position="588"/>
        <end position="668"/>
    </location>
</feature>
<dbReference type="RefSeq" id="WP_278300427.1">
    <property type="nucleotide sequence ID" value="NZ_CP113499.1"/>
</dbReference>
<dbReference type="EC" id="6.5.1.2" evidence="10"/>
<dbReference type="EMBL" id="CP113499">
    <property type="protein sequence ID" value="WFQ94951.1"/>
    <property type="molecule type" value="Genomic_DNA"/>
</dbReference>
<dbReference type="SMART" id="SM00532">
    <property type="entry name" value="LIGANc"/>
    <property type="match status" value="1"/>
</dbReference>
<dbReference type="CDD" id="cd17748">
    <property type="entry name" value="BRCT_DNA_ligase_like"/>
    <property type="match status" value="1"/>
</dbReference>
<keyword evidence="6 10" id="KW-0460">Magnesium</keyword>
<comment type="similarity">
    <text evidence="10">Belongs to the NAD-dependent DNA ligase family. LigA subfamily.</text>
</comment>
<dbReference type="Pfam" id="PF12826">
    <property type="entry name" value="HHH_2"/>
    <property type="match status" value="1"/>
</dbReference>
<comment type="catalytic activity">
    <reaction evidence="9 10">
        <text>NAD(+) + (deoxyribonucleotide)n-3'-hydroxyl + 5'-phospho-(deoxyribonucleotide)m = (deoxyribonucleotide)n+m + AMP + beta-nicotinamide D-nucleotide.</text>
        <dbReference type="EC" id="6.5.1.2"/>
    </reaction>
</comment>
<feature type="binding site" evidence="10">
    <location>
        <position position="114"/>
    </location>
    <ligand>
        <name>NAD(+)</name>
        <dbReference type="ChEBI" id="CHEBI:57540"/>
    </ligand>
</feature>
<evidence type="ECO:0000256" key="10">
    <source>
        <dbReference type="HAMAP-Rule" id="MF_01588"/>
    </source>
</evidence>
<comment type="function">
    <text evidence="10">DNA ligase that catalyzes the formation of phosphodiester linkages between 5'-phosphoryl and 3'-hydroxyl groups in double-stranded DNA using NAD as a coenzyme and as the energy source for the reaction. It is essential for DNA replication and repair of damaged DNA.</text>
</comment>
<evidence type="ECO:0000256" key="4">
    <source>
        <dbReference type="ARBA" id="ARBA00022763"/>
    </source>
</evidence>
<dbReference type="Pfam" id="PF03120">
    <property type="entry name" value="OB_DNA_ligase"/>
    <property type="match status" value="1"/>
</dbReference>
<feature type="binding site" evidence="10">
    <location>
        <position position="427"/>
    </location>
    <ligand>
        <name>Zn(2+)</name>
        <dbReference type="ChEBI" id="CHEBI:29105"/>
    </ligand>
</feature>
<feature type="binding site" evidence="10">
    <location>
        <position position="137"/>
    </location>
    <ligand>
        <name>NAD(+)</name>
        <dbReference type="ChEBI" id="CHEBI:57540"/>
    </ligand>
</feature>
<keyword evidence="7 10" id="KW-0520">NAD</keyword>
<feature type="binding site" evidence="10">
    <location>
        <position position="404"/>
    </location>
    <ligand>
        <name>Zn(2+)</name>
        <dbReference type="ChEBI" id="CHEBI:29105"/>
    </ligand>
</feature>
<dbReference type="GO" id="GO:0006281">
    <property type="term" value="P:DNA repair"/>
    <property type="evidence" value="ECO:0007669"/>
    <property type="project" value="UniProtKB-KW"/>
</dbReference>
<gene>
    <name evidence="10 12" type="primary">ligA</name>
    <name evidence="12" type="ORF">MFERI15407_00191</name>
</gene>
<proteinExistence type="inferred from homology"/>
<evidence type="ECO:0000256" key="7">
    <source>
        <dbReference type="ARBA" id="ARBA00023027"/>
    </source>
</evidence>
<dbReference type="CDD" id="cd00114">
    <property type="entry name" value="LIGANc"/>
    <property type="match status" value="1"/>
</dbReference>
<dbReference type="InterPro" id="IPR004150">
    <property type="entry name" value="NAD_DNA_ligase_OB"/>
</dbReference>
<dbReference type="PANTHER" id="PTHR23389:SF9">
    <property type="entry name" value="DNA LIGASE"/>
    <property type="match status" value="1"/>
</dbReference>
<evidence type="ECO:0000256" key="1">
    <source>
        <dbReference type="ARBA" id="ARBA00022598"/>
    </source>
</evidence>
<accession>A0AAQ3HYI0</accession>
<feature type="binding site" evidence="10">
    <location>
        <position position="310"/>
    </location>
    <ligand>
        <name>NAD(+)</name>
        <dbReference type="ChEBI" id="CHEBI:57540"/>
    </ligand>
</feature>
<dbReference type="Pfam" id="PF01653">
    <property type="entry name" value="DNA_ligase_aden"/>
    <property type="match status" value="1"/>
</dbReference>
<dbReference type="SUPFAM" id="SSF56091">
    <property type="entry name" value="DNA ligase/mRNA capping enzyme, catalytic domain"/>
    <property type="match status" value="1"/>
</dbReference>
<dbReference type="Proteomes" id="UP001178740">
    <property type="component" value="Chromosome"/>
</dbReference>
<dbReference type="GO" id="GO:0003911">
    <property type="term" value="F:DNA ligase (NAD+) activity"/>
    <property type="evidence" value="ECO:0007669"/>
    <property type="project" value="UniProtKB-UniRule"/>
</dbReference>
<feature type="binding site" evidence="10">
    <location>
        <begin position="83"/>
        <end position="84"/>
    </location>
    <ligand>
        <name>NAD(+)</name>
        <dbReference type="ChEBI" id="CHEBI:57540"/>
    </ligand>
</feature>
<dbReference type="AlphaFoldDB" id="A0AAQ3HYI0"/>
<protein>
    <recommendedName>
        <fullName evidence="10">DNA ligase</fullName>
        <ecNumber evidence="10">6.5.1.2</ecNumber>
    </recommendedName>
    <alternativeName>
        <fullName evidence="10">Polydeoxyribonucleotide synthase [NAD(+)]</fullName>
    </alternativeName>
</protein>
<feature type="binding site" evidence="10">
    <location>
        <position position="407"/>
    </location>
    <ligand>
        <name>Zn(2+)</name>
        <dbReference type="ChEBI" id="CHEBI:29105"/>
    </ligand>
</feature>
<dbReference type="Gene3D" id="1.10.287.610">
    <property type="entry name" value="Helix hairpin bin"/>
    <property type="match status" value="1"/>
</dbReference>
<dbReference type="HAMAP" id="MF_01588">
    <property type="entry name" value="DNA_ligase_A"/>
    <property type="match status" value="1"/>
</dbReference>
<keyword evidence="2 10" id="KW-0235">DNA replication</keyword>
<dbReference type="GO" id="GO:0005829">
    <property type="term" value="C:cytosol"/>
    <property type="evidence" value="ECO:0007669"/>
    <property type="project" value="TreeGrafter"/>
</dbReference>
<evidence type="ECO:0000256" key="3">
    <source>
        <dbReference type="ARBA" id="ARBA00022723"/>
    </source>
</evidence>
<keyword evidence="10" id="KW-0464">Manganese</keyword>
<feature type="binding site" evidence="10">
    <location>
        <position position="422"/>
    </location>
    <ligand>
        <name>Zn(2+)</name>
        <dbReference type="ChEBI" id="CHEBI:29105"/>
    </ligand>
</feature>
<name>A0AAQ3HYI0_9MOLU</name>
<dbReference type="InterPro" id="IPR018239">
    <property type="entry name" value="DNA_ligase_AS"/>
</dbReference>
<feature type="binding site" evidence="10">
    <location>
        <position position="171"/>
    </location>
    <ligand>
        <name>NAD(+)</name>
        <dbReference type="ChEBI" id="CHEBI:57540"/>
    </ligand>
</feature>
<dbReference type="GO" id="GO:0046872">
    <property type="term" value="F:metal ion binding"/>
    <property type="evidence" value="ECO:0007669"/>
    <property type="project" value="UniProtKB-KW"/>
</dbReference>
<dbReference type="Gene3D" id="1.10.150.20">
    <property type="entry name" value="5' to 3' exonuclease, C-terminal subdomain"/>
    <property type="match status" value="2"/>
</dbReference>
<dbReference type="InterPro" id="IPR001357">
    <property type="entry name" value="BRCT_dom"/>
</dbReference>
<keyword evidence="4 10" id="KW-0227">DNA damage</keyword>
<dbReference type="InterPro" id="IPR004149">
    <property type="entry name" value="Znf_DNAligase_C4"/>
</dbReference>
<keyword evidence="8 10" id="KW-0234">DNA repair</keyword>
<feature type="binding site" evidence="10">
    <location>
        <begin position="34"/>
        <end position="38"/>
    </location>
    <ligand>
        <name>NAD(+)</name>
        <dbReference type="ChEBI" id="CHEBI:57540"/>
    </ligand>
</feature>
<keyword evidence="1 10" id="KW-0436">Ligase</keyword>
<dbReference type="InterPro" id="IPR010994">
    <property type="entry name" value="RuvA_2-like"/>
</dbReference>
<evidence type="ECO:0000256" key="6">
    <source>
        <dbReference type="ARBA" id="ARBA00022842"/>
    </source>
</evidence>
<dbReference type="PROSITE" id="PS50172">
    <property type="entry name" value="BRCT"/>
    <property type="match status" value="1"/>
</dbReference>
<keyword evidence="3 10" id="KW-0479">Metal-binding</keyword>
<dbReference type="SMART" id="SM00292">
    <property type="entry name" value="BRCT"/>
    <property type="match status" value="1"/>
</dbReference>
<evidence type="ECO:0000256" key="8">
    <source>
        <dbReference type="ARBA" id="ARBA00023204"/>
    </source>
</evidence>
<dbReference type="PROSITE" id="PS01055">
    <property type="entry name" value="DNA_LIGASE_N1"/>
    <property type="match status" value="1"/>
</dbReference>
<dbReference type="InterPro" id="IPR013839">
    <property type="entry name" value="DNAligase_adenylation"/>
</dbReference>
<feature type="active site" description="N6-AMP-lysine intermediate" evidence="10">
    <location>
        <position position="116"/>
    </location>
</feature>
<dbReference type="Gene3D" id="2.40.50.140">
    <property type="entry name" value="Nucleic acid-binding proteins"/>
    <property type="match status" value="1"/>
</dbReference>
<evidence type="ECO:0000256" key="2">
    <source>
        <dbReference type="ARBA" id="ARBA00022705"/>
    </source>
</evidence>
<dbReference type="NCBIfam" id="NF005932">
    <property type="entry name" value="PRK07956.1"/>
    <property type="match status" value="1"/>
</dbReference>
<evidence type="ECO:0000313" key="12">
    <source>
        <dbReference type="EMBL" id="WFQ94951.1"/>
    </source>
</evidence>
<feature type="binding site" evidence="10">
    <location>
        <position position="286"/>
    </location>
    <ligand>
        <name>NAD(+)</name>
        <dbReference type="ChEBI" id="CHEBI:57540"/>
    </ligand>
</feature>
<dbReference type="InterPro" id="IPR013840">
    <property type="entry name" value="DNAligase_N"/>
</dbReference>
<dbReference type="SUPFAM" id="SSF52113">
    <property type="entry name" value="BRCT domain"/>
    <property type="match status" value="1"/>
</dbReference>
<dbReference type="Gene3D" id="3.40.50.10190">
    <property type="entry name" value="BRCT domain"/>
    <property type="match status" value="1"/>
</dbReference>
<dbReference type="NCBIfam" id="TIGR00575">
    <property type="entry name" value="dnlj"/>
    <property type="match status" value="1"/>
</dbReference>
<dbReference type="InterPro" id="IPR001679">
    <property type="entry name" value="DNA_ligase"/>
</dbReference>
<evidence type="ECO:0000256" key="9">
    <source>
        <dbReference type="ARBA" id="ARBA00034005"/>
    </source>
</evidence>
<dbReference type="PIRSF" id="PIRSF001604">
    <property type="entry name" value="LigA"/>
    <property type="match status" value="1"/>
</dbReference>
<dbReference type="Pfam" id="PF00533">
    <property type="entry name" value="BRCT"/>
    <property type="match status" value="1"/>
</dbReference>
<reference evidence="12" key="1">
    <citation type="submission" date="2022-11" db="EMBL/GenBank/DDBJ databases">
        <title>Comparative genomic analysis of Mycoplasma feriruminatoris and the Mycoplasma mycoides cluster.</title>
        <authorList>
            <person name="Baby V."/>
            <person name="Ambroset C."/>
            <person name="Gaurivaud P."/>
            <person name="Boury C."/>
            <person name="Guichoux E."/>
            <person name="Lartigue C."/>
            <person name="Tardy F."/>
            <person name="Sirand-Pugnet P."/>
        </authorList>
    </citation>
    <scope>NUCLEOTIDE SEQUENCE</scope>
    <source>
        <strain evidence="12">L15407</strain>
    </source>
</reference>
<dbReference type="PANTHER" id="PTHR23389">
    <property type="entry name" value="CHROMOSOME TRANSMISSION FIDELITY FACTOR 18"/>
    <property type="match status" value="1"/>
</dbReference>
<organism evidence="12 13">
    <name type="scientific">Mycoplasma feriruminatoris</name>
    <dbReference type="NCBI Taxonomy" id="1179777"/>
    <lineage>
        <taxon>Bacteria</taxon>
        <taxon>Bacillati</taxon>
        <taxon>Mycoplasmatota</taxon>
        <taxon>Mollicutes</taxon>
        <taxon>Mycoplasmataceae</taxon>
        <taxon>Mycoplasma</taxon>
    </lineage>
</organism>
<sequence length="668" mass="75630">MSKDQVLLRINQLKEQLNLWSKQYYVDDNPTVDDTEYDLALKELISLENLYPEFITLDSPSQKVGGMVSEKFEKVSHKTPMLSLGNVFSFEEFLDFNTQVSKVSNTLNNEYVAELKIDGLSISLVYENGSLITAATRGNGIVGEDVTINVKTIKSIPLQISKKERVEVRGEVFLSKAEFEKINQKRLLNNEDLFANPRNAAAGTLRQLDSKIVANRNLDAFLYYYISDDSNNLSQYESILKLNQLGFKTNKETKLCKNLDEVQAYISKYTDLKNDLDYQIDGIVFKINDKSLQNSLGFTSKIPKWAIAYKFPAEIKQTKLLDIFATVGRTGKITYNAKLEPVSLMGATISAATLNNAEYIKTKDLRINSVVKIKKAGDVIPEVIEAIKDDKFYELEKFKPDLYCPNCHSLLEKNEDEVDQFCINSNCSMKILRALQHFSSREAMNIVSLGDRSLEILFNLNIIKTISDIYRLEDHKEQILEIENFGLKSYLNLIDSINQSKNNSFEKVLFGLGIRHIGSKTAKILAKQYQNIDNLMNASYDELVQINSIGSSLALSIIDWFKIPDNINLINELKSFNVNFKYLGVKINLDSIIANKSFVITGTLSRPREEFKTLIENNAGKVIGSISKKTDYLLAGDNVGSKLEKAKKLGVKIIDEQQFFDLLESMKG</sequence>
<comment type="cofactor">
    <cofactor evidence="10">
        <name>Mg(2+)</name>
        <dbReference type="ChEBI" id="CHEBI:18420"/>
    </cofactor>
    <cofactor evidence="10">
        <name>Mn(2+)</name>
        <dbReference type="ChEBI" id="CHEBI:29035"/>
    </cofactor>
</comment>
<keyword evidence="5 10" id="KW-0862">Zinc</keyword>
<dbReference type="SUPFAM" id="SSF50249">
    <property type="entry name" value="Nucleic acid-binding proteins"/>
    <property type="match status" value="1"/>
</dbReference>
<dbReference type="Gene3D" id="3.30.470.30">
    <property type="entry name" value="DNA ligase/mRNA capping enzyme"/>
    <property type="match status" value="1"/>
</dbReference>
<dbReference type="SUPFAM" id="SSF47781">
    <property type="entry name" value="RuvA domain 2-like"/>
    <property type="match status" value="1"/>
</dbReference>
<dbReference type="InterPro" id="IPR036420">
    <property type="entry name" value="BRCT_dom_sf"/>
</dbReference>
<dbReference type="GO" id="GO:0006260">
    <property type="term" value="P:DNA replication"/>
    <property type="evidence" value="ECO:0007669"/>
    <property type="project" value="UniProtKB-KW"/>
</dbReference>
<dbReference type="FunFam" id="1.10.150.20:FF:000006">
    <property type="entry name" value="DNA ligase"/>
    <property type="match status" value="1"/>
</dbReference>
<dbReference type="InterPro" id="IPR041663">
    <property type="entry name" value="DisA/LigA_HHH"/>
</dbReference>